<reference evidence="3" key="1">
    <citation type="submission" date="2016-10" db="EMBL/GenBank/DDBJ databases">
        <authorList>
            <person name="Varghese N."/>
            <person name="Submissions S."/>
        </authorList>
    </citation>
    <scope>NUCLEOTIDE SEQUENCE [LARGE SCALE GENOMIC DNA]</scope>
    <source>
        <strain evidence="3">CGMCC 1.11101</strain>
    </source>
</reference>
<dbReference type="STRING" id="995034.SAMN05216219_1565"/>
<sequence>MRLDALERLVSRAQMLSLVDALQFKLALWYGAVSSGKTVISLWAFLLAVRAAPRTGIIVIAGRTMTTVYQNIFVLFQNTSIFGSVISSQIVYTPGAASARILGREVMVIGAHNKEAVGRIQGSTVALAYVDEAALMPEEFWNMLISRLRVEGARLLATMNPASRNHWIRKKWIVPGATKNLVSFHFTMKDNPNLPAEYIADMEASFSGVFYDRMIKGEWTNAAGAVYPMWDDKRHVIPFDSMPRLQDIVGIGMDYGTTNATTALMLGITDEYDPRGNPKARLVLMDEWGYDSKASNVRLTDAELSKRFRAWLPQEHTPYPTALQPRFIMLDPAAASFRQQLHNDLRGQSLSPWAADNSVLAGIATIGNLLDRDQLIVTDRCEGFQSEVTEYRWNEKASAKGEDEVVKEDDHYLDGSRYITHSTKNIWSPYVQTHVAAA</sequence>
<dbReference type="InterPro" id="IPR035412">
    <property type="entry name" value="Terminase_L_N"/>
</dbReference>
<proteinExistence type="predicted"/>
<evidence type="ECO:0000259" key="1">
    <source>
        <dbReference type="Pfam" id="PF04466"/>
    </source>
</evidence>
<evidence type="ECO:0000313" key="3">
    <source>
        <dbReference type="Proteomes" id="UP000198867"/>
    </source>
</evidence>
<dbReference type="PANTHER" id="PTHR39184:SF1">
    <property type="entry name" value="PBSX PHAGE TERMINASE LARGE SUBUNIT"/>
    <property type="match status" value="1"/>
</dbReference>
<dbReference type="NCBIfam" id="TIGR01547">
    <property type="entry name" value="phage_term_2"/>
    <property type="match status" value="1"/>
</dbReference>
<protein>
    <submittedName>
        <fullName evidence="2">Phage terminase, large subunit, PBSX family</fullName>
    </submittedName>
</protein>
<dbReference type="Proteomes" id="UP000198867">
    <property type="component" value="Unassembled WGS sequence"/>
</dbReference>
<accession>A0A1I5AVG2</accession>
<organism evidence="2 3">
    <name type="scientific">Mycetocola miduiensis</name>
    <dbReference type="NCBI Taxonomy" id="995034"/>
    <lineage>
        <taxon>Bacteria</taxon>
        <taxon>Bacillati</taxon>
        <taxon>Actinomycetota</taxon>
        <taxon>Actinomycetes</taxon>
        <taxon>Micrococcales</taxon>
        <taxon>Microbacteriaceae</taxon>
        <taxon>Mycetocola</taxon>
    </lineage>
</organism>
<dbReference type="InterPro" id="IPR027417">
    <property type="entry name" value="P-loop_NTPase"/>
</dbReference>
<dbReference type="Gene3D" id="3.40.50.300">
    <property type="entry name" value="P-loop containing nucleotide triphosphate hydrolases"/>
    <property type="match status" value="1"/>
</dbReference>
<dbReference type="OrthoDB" id="4498710at2"/>
<dbReference type="Pfam" id="PF04466">
    <property type="entry name" value="Terminase_3"/>
    <property type="match status" value="1"/>
</dbReference>
<dbReference type="Gene3D" id="3.30.420.280">
    <property type="match status" value="1"/>
</dbReference>
<dbReference type="AlphaFoldDB" id="A0A1I5AVG2"/>
<keyword evidence="3" id="KW-1185">Reference proteome</keyword>
<dbReference type="InterPro" id="IPR006437">
    <property type="entry name" value="Phage_terminase_lsu"/>
</dbReference>
<dbReference type="InterPro" id="IPR052380">
    <property type="entry name" value="Viral_DNA_packaging_terminase"/>
</dbReference>
<evidence type="ECO:0000313" key="2">
    <source>
        <dbReference type="EMBL" id="SFN66433.1"/>
    </source>
</evidence>
<feature type="domain" description="Phage terminase large subunit N-terminal" evidence="1">
    <location>
        <begin position="27"/>
        <end position="203"/>
    </location>
</feature>
<gene>
    <name evidence="2" type="ORF">SAMN05216219_1565</name>
</gene>
<dbReference type="RefSeq" id="WP_090710309.1">
    <property type="nucleotide sequence ID" value="NZ_FOVM01000004.1"/>
</dbReference>
<name>A0A1I5AVG2_9MICO</name>
<dbReference type="PANTHER" id="PTHR39184">
    <property type="match status" value="1"/>
</dbReference>
<dbReference type="EMBL" id="FOVM01000004">
    <property type="protein sequence ID" value="SFN66433.1"/>
    <property type="molecule type" value="Genomic_DNA"/>
</dbReference>